<feature type="binding site" evidence="10">
    <location>
        <position position="226"/>
    </location>
    <ligand>
        <name>NADP(+)</name>
        <dbReference type="ChEBI" id="CHEBI:58349"/>
    </ligand>
</feature>
<dbReference type="InterPro" id="IPR022893">
    <property type="entry name" value="Shikimate_DH_fam"/>
</dbReference>
<dbReference type="GO" id="GO:0009073">
    <property type="term" value="P:aromatic amino acid family biosynthetic process"/>
    <property type="evidence" value="ECO:0007669"/>
    <property type="project" value="UniProtKB-KW"/>
</dbReference>
<dbReference type="EMBL" id="FNNG01000013">
    <property type="protein sequence ID" value="SDX55465.1"/>
    <property type="molecule type" value="Genomic_DNA"/>
</dbReference>
<keyword evidence="14" id="KW-1185">Reference proteome</keyword>
<dbReference type="GO" id="GO:0030266">
    <property type="term" value="F:quinate 3-dehydrogenase (NAD+) activity"/>
    <property type="evidence" value="ECO:0007669"/>
    <property type="project" value="UniProtKB-EC"/>
</dbReference>
<evidence type="ECO:0000313" key="14">
    <source>
        <dbReference type="Proteomes" id="UP000198828"/>
    </source>
</evidence>
<dbReference type="AlphaFoldDB" id="A0A1H3CMX7"/>
<accession>A0A1H3CMX7</accession>
<dbReference type="GO" id="GO:0052734">
    <property type="term" value="F:shikimate 3-dehydrogenase (NAD+) activity"/>
    <property type="evidence" value="ECO:0007669"/>
    <property type="project" value="RHEA"/>
</dbReference>
<dbReference type="RefSeq" id="WP_093754195.1">
    <property type="nucleotide sequence ID" value="NZ_FNNG01000013.1"/>
</dbReference>
<feature type="domain" description="Shikimate dehydrogenase substrate binding N-terminal" evidence="12">
    <location>
        <begin position="12"/>
        <end position="94"/>
    </location>
</feature>
<dbReference type="EC" id="1.1.1.25" evidence="10"/>
<evidence type="ECO:0000256" key="10">
    <source>
        <dbReference type="HAMAP-Rule" id="MF_00222"/>
    </source>
</evidence>
<feature type="binding site" evidence="10">
    <location>
        <begin position="131"/>
        <end position="135"/>
    </location>
    <ligand>
        <name>NADP(+)</name>
        <dbReference type="ChEBI" id="CHEBI:58349"/>
    </ligand>
</feature>
<dbReference type="UniPathway" id="UPA00053">
    <property type="reaction ID" value="UER00087"/>
</dbReference>
<feature type="binding site" evidence="10">
    <location>
        <position position="92"/>
    </location>
    <ligand>
        <name>shikimate</name>
        <dbReference type="ChEBI" id="CHEBI:36208"/>
    </ligand>
</feature>
<comment type="catalytic activity">
    <reaction evidence="6 10">
        <text>shikimate + NADP(+) = 3-dehydroshikimate + NADPH + H(+)</text>
        <dbReference type="Rhea" id="RHEA:17737"/>
        <dbReference type="ChEBI" id="CHEBI:15378"/>
        <dbReference type="ChEBI" id="CHEBI:16630"/>
        <dbReference type="ChEBI" id="CHEBI:36208"/>
        <dbReference type="ChEBI" id="CHEBI:57783"/>
        <dbReference type="ChEBI" id="CHEBI:58349"/>
        <dbReference type="EC" id="1.1.1.25"/>
    </reaction>
</comment>
<comment type="similarity">
    <text evidence="10">Belongs to the shikimate dehydrogenase family.</text>
</comment>
<feature type="binding site" evidence="10">
    <location>
        <position position="83"/>
    </location>
    <ligand>
        <name>NADP(+)</name>
        <dbReference type="ChEBI" id="CHEBI:58349"/>
    </ligand>
</feature>
<organism evidence="13 14">
    <name type="scientific">Tepidimicrobium xylanilyticum</name>
    <dbReference type="NCBI Taxonomy" id="1123352"/>
    <lineage>
        <taxon>Bacteria</taxon>
        <taxon>Bacillati</taxon>
        <taxon>Bacillota</taxon>
        <taxon>Tissierellia</taxon>
        <taxon>Tissierellales</taxon>
        <taxon>Tepidimicrobiaceae</taxon>
        <taxon>Tepidimicrobium</taxon>
    </lineage>
</organism>
<evidence type="ECO:0000256" key="7">
    <source>
        <dbReference type="ARBA" id="ARBA00051639"/>
    </source>
</evidence>
<comment type="pathway">
    <text evidence="1 10">Metabolic intermediate biosynthesis; chorismate biosynthesis; chorismate from D-erythrose 4-phosphate and phosphoenolpyruvate: step 4/7.</text>
</comment>
<dbReference type="OrthoDB" id="9792692at2"/>
<evidence type="ECO:0000256" key="6">
    <source>
        <dbReference type="ARBA" id="ARBA00049442"/>
    </source>
</evidence>
<feature type="binding site" evidence="10">
    <location>
        <position position="67"/>
    </location>
    <ligand>
        <name>shikimate</name>
        <dbReference type="ChEBI" id="CHEBI:36208"/>
    </ligand>
</feature>
<dbReference type="SUPFAM" id="SSF53223">
    <property type="entry name" value="Aminoacid dehydrogenase-like, N-terminal domain"/>
    <property type="match status" value="1"/>
</dbReference>
<evidence type="ECO:0000256" key="3">
    <source>
        <dbReference type="ARBA" id="ARBA00022857"/>
    </source>
</evidence>
<comment type="catalytic activity">
    <reaction evidence="7">
        <text>L-quinate + NAD(+) = 3-dehydroquinate + NADH + H(+)</text>
        <dbReference type="Rhea" id="RHEA:22364"/>
        <dbReference type="ChEBI" id="CHEBI:15378"/>
        <dbReference type="ChEBI" id="CHEBI:29751"/>
        <dbReference type="ChEBI" id="CHEBI:32364"/>
        <dbReference type="ChEBI" id="CHEBI:57540"/>
        <dbReference type="ChEBI" id="CHEBI:57945"/>
        <dbReference type="EC" id="1.1.1.24"/>
    </reaction>
</comment>
<dbReference type="GO" id="GO:0019632">
    <property type="term" value="P:shikimate metabolic process"/>
    <property type="evidence" value="ECO:0007669"/>
    <property type="project" value="InterPro"/>
</dbReference>
<reference evidence="13 14" key="1">
    <citation type="submission" date="2016-10" db="EMBL/GenBank/DDBJ databases">
        <authorList>
            <person name="de Groot N.N."/>
        </authorList>
    </citation>
    <scope>NUCLEOTIDE SEQUENCE [LARGE SCALE GENOMIC DNA]</scope>
    <source>
        <strain evidence="13 14">DSM 23310</strain>
    </source>
</reference>
<evidence type="ECO:0000256" key="8">
    <source>
        <dbReference type="ARBA" id="ARBA00052329"/>
    </source>
</evidence>
<evidence type="ECO:0000259" key="11">
    <source>
        <dbReference type="Pfam" id="PF01488"/>
    </source>
</evidence>
<dbReference type="PANTHER" id="PTHR21089:SF1">
    <property type="entry name" value="BIFUNCTIONAL 3-DEHYDROQUINATE DEHYDRATASE_SHIKIMATE DEHYDROGENASE, CHLOROPLASTIC"/>
    <property type="match status" value="1"/>
</dbReference>
<evidence type="ECO:0000256" key="2">
    <source>
        <dbReference type="ARBA" id="ARBA00022605"/>
    </source>
</evidence>
<name>A0A1H3CMX7_9FIRM</name>
<dbReference type="PANTHER" id="PTHR21089">
    <property type="entry name" value="SHIKIMATE DEHYDROGENASE"/>
    <property type="match status" value="1"/>
</dbReference>
<dbReference type="Gene3D" id="3.40.50.720">
    <property type="entry name" value="NAD(P)-binding Rossmann-like Domain"/>
    <property type="match status" value="1"/>
</dbReference>
<evidence type="ECO:0000256" key="1">
    <source>
        <dbReference type="ARBA" id="ARBA00004871"/>
    </source>
</evidence>
<feature type="domain" description="Quinate/shikimate 5-dehydrogenase/glutamyl-tRNA reductase" evidence="11">
    <location>
        <begin position="121"/>
        <end position="200"/>
    </location>
</feature>
<dbReference type="InterPro" id="IPR046346">
    <property type="entry name" value="Aminoacid_DH-like_N_sf"/>
</dbReference>
<dbReference type="HAMAP" id="MF_00222">
    <property type="entry name" value="Shikimate_DH_AroE"/>
    <property type="match status" value="1"/>
</dbReference>
<dbReference type="SUPFAM" id="SSF51735">
    <property type="entry name" value="NAD(P)-binding Rossmann-fold domains"/>
    <property type="match status" value="1"/>
</dbReference>
<keyword evidence="3 10" id="KW-0521">NADP</keyword>
<feature type="binding site" evidence="10">
    <location>
        <position position="249"/>
    </location>
    <ligand>
        <name>NADP(+)</name>
        <dbReference type="ChEBI" id="CHEBI:58349"/>
    </ligand>
</feature>
<evidence type="ECO:0000256" key="5">
    <source>
        <dbReference type="ARBA" id="ARBA00023141"/>
    </source>
</evidence>
<dbReference type="GO" id="GO:0009423">
    <property type="term" value="P:chorismate biosynthetic process"/>
    <property type="evidence" value="ECO:0007669"/>
    <property type="project" value="UniProtKB-UniRule"/>
</dbReference>
<dbReference type="Pfam" id="PF01488">
    <property type="entry name" value="Shikimate_DH"/>
    <property type="match status" value="1"/>
</dbReference>
<feature type="binding site" evidence="10">
    <location>
        <position position="256"/>
    </location>
    <ligand>
        <name>shikimate</name>
        <dbReference type="ChEBI" id="CHEBI:36208"/>
    </ligand>
</feature>
<proteinExistence type="inferred from homology"/>
<dbReference type="InterPro" id="IPR013708">
    <property type="entry name" value="Shikimate_DH-bd_N"/>
</dbReference>
<dbReference type="GO" id="GO:0050661">
    <property type="term" value="F:NADP binding"/>
    <property type="evidence" value="ECO:0007669"/>
    <property type="project" value="InterPro"/>
</dbReference>
<feature type="binding site" evidence="10">
    <location>
        <begin position="155"/>
        <end position="160"/>
    </location>
    <ligand>
        <name>NADP(+)</name>
        <dbReference type="ChEBI" id="CHEBI:58349"/>
    </ligand>
</feature>
<dbReference type="InterPro" id="IPR006151">
    <property type="entry name" value="Shikm_DH/Glu-tRNA_Rdtase"/>
</dbReference>
<feature type="binding site" evidence="10">
    <location>
        <begin position="20"/>
        <end position="22"/>
    </location>
    <ligand>
        <name>shikimate</name>
        <dbReference type="ChEBI" id="CHEBI:36208"/>
    </ligand>
</feature>
<dbReference type="FunFam" id="3.40.50.720:FF:000086">
    <property type="entry name" value="Quinate/shikimate dehydrogenase"/>
    <property type="match status" value="1"/>
</dbReference>
<comment type="subunit">
    <text evidence="10">Homodimer.</text>
</comment>
<dbReference type="Pfam" id="PF08501">
    <property type="entry name" value="Shikimate_dh_N"/>
    <property type="match status" value="1"/>
</dbReference>
<dbReference type="InterPro" id="IPR011342">
    <property type="entry name" value="Shikimate_DH"/>
</dbReference>
<evidence type="ECO:0000259" key="12">
    <source>
        <dbReference type="Pfam" id="PF08501"/>
    </source>
</evidence>
<dbReference type="Gene3D" id="3.40.50.10860">
    <property type="entry name" value="Leucine Dehydrogenase, chain A, domain 1"/>
    <property type="match status" value="1"/>
</dbReference>
<evidence type="ECO:0000256" key="4">
    <source>
        <dbReference type="ARBA" id="ARBA00023002"/>
    </source>
</evidence>
<evidence type="ECO:0000313" key="13">
    <source>
        <dbReference type="EMBL" id="SDX55465.1"/>
    </source>
</evidence>
<comment type="catalytic activity">
    <reaction evidence="8">
        <text>shikimate + NAD(+) = 3-dehydroshikimate + NADH + H(+)</text>
        <dbReference type="Rhea" id="RHEA:17741"/>
        <dbReference type="ChEBI" id="CHEBI:15378"/>
        <dbReference type="ChEBI" id="CHEBI:16630"/>
        <dbReference type="ChEBI" id="CHEBI:36208"/>
        <dbReference type="ChEBI" id="CHEBI:57540"/>
        <dbReference type="ChEBI" id="CHEBI:57945"/>
    </reaction>
</comment>
<dbReference type="GO" id="GO:0004764">
    <property type="term" value="F:shikimate 3-dehydrogenase (NADP+) activity"/>
    <property type="evidence" value="ECO:0007669"/>
    <property type="project" value="UniProtKB-UniRule"/>
</dbReference>
<protein>
    <recommendedName>
        <fullName evidence="10">Shikimate dehydrogenase (NADP(+))</fullName>
        <shortName evidence="10">SDH</shortName>
        <ecNumber evidence="10">1.1.1.25</ecNumber>
    </recommendedName>
</protein>
<keyword evidence="4 10" id="KW-0560">Oxidoreductase</keyword>
<keyword evidence="5 10" id="KW-0057">Aromatic amino acid biosynthesis</keyword>
<dbReference type="GO" id="GO:0008652">
    <property type="term" value="P:amino acid biosynthetic process"/>
    <property type="evidence" value="ECO:0007669"/>
    <property type="project" value="UniProtKB-KW"/>
</dbReference>
<feature type="binding site" evidence="10">
    <location>
        <position position="107"/>
    </location>
    <ligand>
        <name>shikimate</name>
        <dbReference type="ChEBI" id="CHEBI:36208"/>
    </ligand>
</feature>
<dbReference type="InterPro" id="IPR036291">
    <property type="entry name" value="NAD(P)-bd_dom_sf"/>
</dbReference>
<gene>
    <name evidence="10" type="primary">aroE</name>
    <name evidence="13" type="ORF">SAMN05660923_02501</name>
</gene>
<sequence>MKTIKDKDIYCLIGNPVSKSLSPIIHNSYFELIGENSIYFTFEIKEEELELILEAFKILNVKGFNVTIPHKITIINYLDEVSENVKVLGAVNTVRNLNGKLIGFNTDGKGFLKSLEMEKIDVKDKKILVLGAGGAANAISVSLAMEGVKSIIIANRTISKAETLSDRISSYFPKIEVKYDSLKLENVKKKEVDMIVNCTSVGMYPNQTESPIDIEGFKENLIVYDIIYKPKKTRLLQLAEFKGYKTINGISMLINQGLCSQEIWLGKKDLFFLENFEKIRRILKNYIE</sequence>
<feature type="active site" description="Proton acceptor" evidence="10">
    <location>
        <position position="71"/>
    </location>
</feature>
<dbReference type="NCBIfam" id="TIGR00507">
    <property type="entry name" value="aroE"/>
    <property type="match status" value="1"/>
</dbReference>
<evidence type="ECO:0000256" key="9">
    <source>
        <dbReference type="ARBA" id="ARBA00060613"/>
    </source>
</evidence>
<comment type="function">
    <text evidence="10">Involved in the biosynthesis of the chorismate, which leads to the biosynthesis of aromatic amino acids. Catalyzes the reversible NADPH linked reduction of 3-dehydroshikimate (DHSA) to yield shikimate (SA).</text>
</comment>
<feature type="binding site" evidence="10">
    <location>
        <position position="228"/>
    </location>
    <ligand>
        <name>shikimate</name>
        <dbReference type="ChEBI" id="CHEBI:36208"/>
    </ligand>
</feature>
<comment type="pathway">
    <text evidence="9">Aromatic compound metabolism; 3,4-dihydroxybenzoate biosynthesis; 3-dehydroquinate from D-quinate (NAD(+) route).</text>
</comment>
<dbReference type="Proteomes" id="UP000198828">
    <property type="component" value="Unassembled WGS sequence"/>
</dbReference>
<keyword evidence="2 10" id="KW-0028">Amino-acid biosynthesis</keyword>
<dbReference type="CDD" id="cd01065">
    <property type="entry name" value="NAD_bind_Shikimate_DH"/>
    <property type="match status" value="1"/>
</dbReference>